<evidence type="ECO:0000256" key="5">
    <source>
        <dbReference type="ARBA" id="ARBA00021654"/>
    </source>
</evidence>
<accession>A0ABV1ERS4</accession>
<feature type="domain" description="Meso-diaminopimelate D-dehydrogenase C-terminal" evidence="13">
    <location>
        <begin position="123"/>
        <end position="278"/>
    </location>
</feature>
<comment type="similarity">
    <text evidence="2 12">Belongs to the diaminopimelate dehydrogenase family.</text>
</comment>
<dbReference type="CDD" id="cd02270">
    <property type="entry name" value="meso-DAPDH_N"/>
    <property type="match status" value="1"/>
</dbReference>
<keyword evidence="15" id="KW-1185">Reference proteome</keyword>
<evidence type="ECO:0000256" key="4">
    <source>
        <dbReference type="ARBA" id="ARBA00012080"/>
    </source>
</evidence>
<evidence type="ECO:0000256" key="10">
    <source>
        <dbReference type="ARBA" id="ARBA00023154"/>
    </source>
</evidence>
<dbReference type="GO" id="GO:0047850">
    <property type="term" value="F:diaminopimelate dehydrogenase activity"/>
    <property type="evidence" value="ECO:0007669"/>
    <property type="project" value="UniProtKB-EC"/>
</dbReference>
<organism evidence="14 15">
    <name type="scientific">Flavonifractor hominis</name>
    <dbReference type="NCBI Taxonomy" id="3133178"/>
    <lineage>
        <taxon>Bacteria</taxon>
        <taxon>Bacillati</taxon>
        <taxon>Bacillota</taxon>
        <taxon>Clostridia</taxon>
        <taxon>Eubacteriales</taxon>
        <taxon>Oscillospiraceae</taxon>
        <taxon>Flavonifractor</taxon>
    </lineage>
</organism>
<sequence length="329" mass="35599">MQQIRVGIVGYGNLGRGVECALRRAPDLKLTGVFTRRPPDRVHIRTPGVPVRSADALEAEADTVDVLILCTGSAEDLPVQSPACALRRPIVDSFDTHARIPEHFAAVDAAARSGGTLALLSAGWDPGLFSLARVWAGAVLPGSRCETFWGPGVSQGHSDAVRRLPGVADARAYTIPVPAALEALEGEDAPPLSPREKHTRVCYVAAEEGADREAIRAAITGMPHYFRDYDTQVHFLSRQDLEREHPGLPHGGRVLCRGRTGWEAEHTARMEVRLALDSNPEFTGCVLVACARAAWRLYTAGERGARTLLDVPPALLSPLPPEELRRTLL</sequence>
<dbReference type="Gene3D" id="3.40.50.720">
    <property type="entry name" value="NAD(P)-binding Rossmann-like Domain"/>
    <property type="match status" value="1"/>
</dbReference>
<evidence type="ECO:0000259" key="13">
    <source>
        <dbReference type="Pfam" id="PF16654"/>
    </source>
</evidence>
<comment type="pathway">
    <text evidence="1 12">Amino-acid biosynthesis; L-lysine biosynthesis via DAP pathway; DL-2,6-diaminopimelate from (S)-tetrahydrodipicolinate: step 1/1.</text>
</comment>
<evidence type="ECO:0000256" key="1">
    <source>
        <dbReference type="ARBA" id="ARBA00004896"/>
    </source>
</evidence>
<keyword evidence="9 12" id="KW-0560">Oxidoreductase</keyword>
<dbReference type="NCBIfam" id="TIGR01921">
    <property type="entry name" value="DAP-DH"/>
    <property type="match status" value="1"/>
</dbReference>
<evidence type="ECO:0000313" key="14">
    <source>
        <dbReference type="EMBL" id="MEQ2456700.1"/>
    </source>
</evidence>
<dbReference type="Pfam" id="PF16654">
    <property type="entry name" value="DAPDH_C"/>
    <property type="match status" value="1"/>
</dbReference>
<gene>
    <name evidence="14" type="ORF">WMO45_09205</name>
</gene>
<dbReference type="SUPFAM" id="SSF51735">
    <property type="entry name" value="NAD(P)-binding Rossmann-fold domains"/>
    <property type="match status" value="1"/>
</dbReference>
<dbReference type="RefSeq" id="WP_349140382.1">
    <property type="nucleotide sequence ID" value="NZ_JBBMFT010000005.1"/>
</dbReference>
<keyword evidence="6 12" id="KW-0028">Amino-acid biosynthesis</keyword>
<name>A0ABV1ERS4_9FIRM</name>
<dbReference type="Gene3D" id="3.30.360.10">
    <property type="entry name" value="Dihydrodipicolinate Reductase, domain 2"/>
    <property type="match status" value="1"/>
</dbReference>
<comment type="function">
    <text evidence="12">Catalyzes the reversible NADPH-dependent reductive amination of L-2-amino-6-oxopimelate, the acyclic form of L-tetrahydrodipicolinate, to generate the meso compound, D,L-2,6-diaminopimelate.</text>
</comment>
<evidence type="ECO:0000256" key="12">
    <source>
        <dbReference type="PIRNR" id="PIRNR025648"/>
    </source>
</evidence>
<proteinExistence type="inferred from homology"/>
<keyword evidence="7 12" id="KW-0521">NADP</keyword>
<comment type="caution">
    <text evidence="14">The sequence shown here is derived from an EMBL/GenBank/DDBJ whole genome shotgun (WGS) entry which is preliminary data.</text>
</comment>
<keyword evidence="8 12" id="KW-0220">Diaminopimelate biosynthesis</keyword>
<evidence type="ECO:0000256" key="9">
    <source>
        <dbReference type="ARBA" id="ARBA00023002"/>
    </source>
</evidence>
<evidence type="ECO:0000256" key="7">
    <source>
        <dbReference type="ARBA" id="ARBA00022857"/>
    </source>
</evidence>
<dbReference type="InterPro" id="IPR010190">
    <property type="entry name" value="Diaminopimelate_DH_Ddh"/>
</dbReference>
<keyword evidence="10 12" id="KW-0457">Lysine biosynthesis</keyword>
<reference evidence="14 15" key="1">
    <citation type="submission" date="2024-03" db="EMBL/GenBank/DDBJ databases">
        <title>Human intestinal bacterial collection.</title>
        <authorList>
            <person name="Pauvert C."/>
            <person name="Hitch T.C.A."/>
            <person name="Clavel T."/>
        </authorList>
    </citation>
    <scope>NUCLEOTIDE SEQUENCE [LARGE SCALE GENOMIC DNA]</scope>
    <source>
        <strain evidence="14 15">CLA-AP-H34</strain>
    </source>
</reference>
<evidence type="ECO:0000256" key="11">
    <source>
        <dbReference type="ARBA" id="ARBA00052023"/>
    </source>
</evidence>
<dbReference type="EC" id="1.4.1.16" evidence="4 12"/>
<evidence type="ECO:0000256" key="2">
    <source>
        <dbReference type="ARBA" id="ARBA00007442"/>
    </source>
</evidence>
<dbReference type="PIRSF" id="PIRSF025648">
    <property type="entry name" value="DDH"/>
    <property type="match status" value="1"/>
</dbReference>
<dbReference type="SUPFAM" id="SSF55347">
    <property type="entry name" value="Glyceraldehyde-3-phosphate dehydrogenase-like, C-terminal domain"/>
    <property type="match status" value="1"/>
</dbReference>
<comment type="subunit">
    <text evidence="3 12">Homodimer.</text>
</comment>
<evidence type="ECO:0000256" key="3">
    <source>
        <dbReference type="ARBA" id="ARBA00011738"/>
    </source>
</evidence>
<comment type="catalytic activity">
    <reaction evidence="11 12">
        <text>meso-2,6-diaminopimelate + NADP(+) + H2O = (S)-2-amino-6-oxoheptanedioate + NH4(+) + NADPH + H(+)</text>
        <dbReference type="Rhea" id="RHEA:13561"/>
        <dbReference type="ChEBI" id="CHEBI:15377"/>
        <dbReference type="ChEBI" id="CHEBI:15378"/>
        <dbReference type="ChEBI" id="CHEBI:28938"/>
        <dbReference type="ChEBI" id="CHEBI:57783"/>
        <dbReference type="ChEBI" id="CHEBI:57791"/>
        <dbReference type="ChEBI" id="CHEBI:58349"/>
        <dbReference type="ChEBI" id="CHEBI:58556"/>
        <dbReference type="EC" id="1.4.1.16"/>
    </reaction>
</comment>
<evidence type="ECO:0000256" key="8">
    <source>
        <dbReference type="ARBA" id="ARBA00022915"/>
    </source>
</evidence>
<dbReference type="EMBL" id="JBBMFT010000005">
    <property type="protein sequence ID" value="MEQ2456700.1"/>
    <property type="molecule type" value="Genomic_DNA"/>
</dbReference>
<dbReference type="Proteomes" id="UP001440599">
    <property type="component" value="Unassembled WGS sequence"/>
</dbReference>
<evidence type="ECO:0000313" key="15">
    <source>
        <dbReference type="Proteomes" id="UP001440599"/>
    </source>
</evidence>
<protein>
    <recommendedName>
        <fullName evidence="5 12">Meso-diaminopimelate D-dehydrogenase</fullName>
        <shortName evidence="12">DAPDH</shortName>
        <shortName evidence="12">Meso-DAP dehydrogenase</shortName>
        <ecNumber evidence="4 12">1.4.1.16</ecNumber>
    </recommendedName>
</protein>
<dbReference type="InterPro" id="IPR032094">
    <property type="entry name" value="Meso-DAP_DH_C"/>
</dbReference>
<evidence type="ECO:0000256" key="6">
    <source>
        <dbReference type="ARBA" id="ARBA00022605"/>
    </source>
</evidence>
<dbReference type="InterPro" id="IPR036291">
    <property type="entry name" value="NAD(P)-bd_dom_sf"/>
</dbReference>